<keyword evidence="10" id="KW-1185">Reference proteome</keyword>
<feature type="domain" description="Methyl-accepting transducer" evidence="7">
    <location>
        <begin position="425"/>
        <end position="654"/>
    </location>
</feature>
<sequence length="703" mass="75022">MTQISDSSPDRADAATAPGDPETMIGAATEAPTRWWQSLVGQTTILILVLVTVSASLVSIINLQALNTAVRKDYEEMVSLVASSFARQIEGPIRAFGPQAAEPIARDAFALPGSKMRGVRAYFPDTDKAITAARPEFEESLAGLRPATELVTEMQYEFIGDYKRVLVPLYSANGAQGSVIGVLEIYFDPTEMEERLHEGAVRTFLTLAIVVAVLSVLSFVLLRRQIAVPLRQAIDAMESLAKDDADTVLPKGRTTEIKSISSALRAFRSNIVERKLASENNALAEQRNAELVRKQEEATREAQEAQAARAQRAAEEAQARIEMQTLLQRDIEALIAAATDGDFSARMKIEDIPEDQVALRKMINGLLSRIGEGVDDVVEVLSQLEQGVLSARMEGVRSGAFATLQSSANATASHLERALGDLSRHAAGVLDDSSDLSASAEDLSKRTERTAGSLAETTAALDQIVESISSTATLTAQVRKSADQAQEEARESDVIVKDAATAMNAIQAVSKEITQTLTVINDIAFQTNLLALNAGVEAARAGESGRGFAVVASEVRALAQRASDASQLIGDLIEKSSDEIERGVQRVARTGETLSSLGESILLISSQVTEIAQATDAQSSAAAEINRAMGEIDGATQQNTAMFEEITTANLSLKGAASQMLKLIERFDLADRDSVHAAWQGHSDDNKWSAGASPPIAGTAMAG</sequence>
<dbReference type="STRING" id="390807.SAMN04488095_0035"/>
<dbReference type="Gene3D" id="1.20.120.1530">
    <property type="match status" value="1"/>
</dbReference>
<protein>
    <submittedName>
        <fullName evidence="9">HAMP domain-containing protein</fullName>
    </submittedName>
</protein>
<evidence type="ECO:0000313" key="10">
    <source>
        <dbReference type="Proteomes" id="UP000199110"/>
    </source>
</evidence>
<evidence type="ECO:0000259" key="8">
    <source>
        <dbReference type="PROSITE" id="PS50885"/>
    </source>
</evidence>
<evidence type="ECO:0000256" key="5">
    <source>
        <dbReference type="SAM" id="MobiDB-lite"/>
    </source>
</evidence>
<feature type="transmembrane region" description="Helical" evidence="6">
    <location>
        <begin position="39"/>
        <end position="63"/>
    </location>
</feature>
<dbReference type="PROSITE" id="PS50111">
    <property type="entry name" value="CHEMOTAXIS_TRANSDUC_2"/>
    <property type="match status" value="1"/>
</dbReference>
<dbReference type="PROSITE" id="PS50885">
    <property type="entry name" value="HAMP"/>
    <property type="match status" value="2"/>
</dbReference>
<dbReference type="SUPFAM" id="SSF58104">
    <property type="entry name" value="Methyl-accepting chemotaxis protein (MCP) signaling domain"/>
    <property type="match status" value="1"/>
</dbReference>
<feature type="domain" description="HAMP" evidence="8">
    <location>
        <begin position="368"/>
        <end position="420"/>
    </location>
</feature>
<evidence type="ECO:0000256" key="2">
    <source>
        <dbReference type="ARBA" id="ARBA00029447"/>
    </source>
</evidence>
<keyword evidence="6" id="KW-1133">Transmembrane helix</keyword>
<keyword evidence="6" id="KW-0812">Transmembrane</keyword>
<dbReference type="SMART" id="SM00283">
    <property type="entry name" value="MA"/>
    <property type="match status" value="1"/>
</dbReference>
<dbReference type="Gene3D" id="1.10.287.950">
    <property type="entry name" value="Methyl-accepting chemotaxis protein"/>
    <property type="match status" value="1"/>
</dbReference>
<dbReference type="PANTHER" id="PTHR43531">
    <property type="entry name" value="PROTEIN ICFG"/>
    <property type="match status" value="1"/>
</dbReference>
<feature type="region of interest" description="Disordered" evidence="5">
    <location>
        <begin position="680"/>
        <end position="703"/>
    </location>
</feature>
<dbReference type="GO" id="GO:0007165">
    <property type="term" value="P:signal transduction"/>
    <property type="evidence" value="ECO:0007669"/>
    <property type="project" value="UniProtKB-KW"/>
</dbReference>
<dbReference type="PRINTS" id="PR00260">
    <property type="entry name" value="CHEMTRNSDUCR"/>
</dbReference>
<gene>
    <name evidence="9" type="ORF">SAMN04488095_0035</name>
</gene>
<dbReference type="SUPFAM" id="SSF158472">
    <property type="entry name" value="HAMP domain-like"/>
    <property type="match status" value="1"/>
</dbReference>
<name>A0A1I3UZ49_9RHOB</name>
<dbReference type="SMART" id="SM00304">
    <property type="entry name" value="HAMP"/>
    <property type="match status" value="2"/>
</dbReference>
<dbReference type="AlphaFoldDB" id="A0A1I3UZ49"/>
<dbReference type="InterPro" id="IPR004089">
    <property type="entry name" value="MCPsignal_dom"/>
</dbReference>
<evidence type="ECO:0000256" key="6">
    <source>
        <dbReference type="SAM" id="Phobius"/>
    </source>
</evidence>
<feature type="transmembrane region" description="Helical" evidence="6">
    <location>
        <begin position="204"/>
        <end position="222"/>
    </location>
</feature>
<dbReference type="GO" id="GO:0006935">
    <property type="term" value="P:chemotaxis"/>
    <property type="evidence" value="ECO:0007669"/>
    <property type="project" value="UniProtKB-KW"/>
</dbReference>
<dbReference type="InterPro" id="IPR051310">
    <property type="entry name" value="MCP_chemotaxis"/>
</dbReference>
<dbReference type="InterPro" id="IPR003660">
    <property type="entry name" value="HAMP_dom"/>
</dbReference>
<evidence type="ECO:0000256" key="3">
    <source>
        <dbReference type="PROSITE-ProRule" id="PRU00284"/>
    </source>
</evidence>
<organism evidence="9 10">
    <name type="scientific">Jannaschia pohangensis</name>
    <dbReference type="NCBI Taxonomy" id="390807"/>
    <lineage>
        <taxon>Bacteria</taxon>
        <taxon>Pseudomonadati</taxon>
        <taxon>Pseudomonadota</taxon>
        <taxon>Alphaproteobacteria</taxon>
        <taxon>Rhodobacterales</taxon>
        <taxon>Roseobacteraceae</taxon>
        <taxon>Jannaschia</taxon>
    </lineage>
</organism>
<dbReference type="Gene3D" id="6.10.340.10">
    <property type="match status" value="1"/>
</dbReference>
<evidence type="ECO:0000256" key="4">
    <source>
        <dbReference type="SAM" id="Coils"/>
    </source>
</evidence>
<keyword evidence="3" id="KW-0807">Transducer</keyword>
<keyword evidence="4" id="KW-0175">Coiled coil</keyword>
<feature type="domain" description="HAMP" evidence="8">
    <location>
        <begin position="224"/>
        <end position="276"/>
    </location>
</feature>
<dbReference type="GO" id="GO:0016020">
    <property type="term" value="C:membrane"/>
    <property type="evidence" value="ECO:0007669"/>
    <property type="project" value="InterPro"/>
</dbReference>
<dbReference type="GO" id="GO:0004888">
    <property type="term" value="F:transmembrane signaling receptor activity"/>
    <property type="evidence" value="ECO:0007669"/>
    <property type="project" value="InterPro"/>
</dbReference>
<evidence type="ECO:0000259" key="7">
    <source>
        <dbReference type="PROSITE" id="PS50111"/>
    </source>
</evidence>
<keyword evidence="1" id="KW-0145">Chemotaxis</keyword>
<keyword evidence="6" id="KW-0472">Membrane</keyword>
<reference evidence="9 10" key="1">
    <citation type="submission" date="2016-10" db="EMBL/GenBank/DDBJ databases">
        <authorList>
            <person name="de Groot N.N."/>
        </authorList>
    </citation>
    <scope>NUCLEOTIDE SEQUENCE [LARGE SCALE GENOMIC DNA]</scope>
    <source>
        <strain evidence="9 10">DSM 19073</strain>
    </source>
</reference>
<dbReference type="Proteomes" id="UP000199110">
    <property type="component" value="Unassembled WGS sequence"/>
</dbReference>
<dbReference type="OrthoDB" id="8482111at2"/>
<feature type="coiled-coil region" evidence="4">
    <location>
        <begin position="274"/>
        <end position="327"/>
    </location>
</feature>
<comment type="similarity">
    <text evidence="2">Belongs to the methyl-accepting chemotaxis (MCP) protein family.</text>
</comment>
<feature type="region of interest" description="Disordered" evidence="5">
    <location>
        <begin position="1"/>
        <end position="25"/>
    </location>
</feature>
<accession>A0A1I3UZ49</accession>
<evidence type="ECO:0000313" key="9">
    <source>
        <dbReference type="EMBL" id="SFJ87993.1"/>
    </source>
</evidence>
<evidence type="ECO:0000256" key="1">
    <source>
        <dbReference type="ARBA" id="ARBA00022500"/>
    </source>
</evidence>
<dbReference type="PANTHER" id="PTHR43531:SF11">
    <property type="entry name" value="METHYL-ACCEPTING CHEMOTAXIS PROTEIN 3"/>
    <property type="match status" value="1"/>
</dbReference>
<proteinExistence type="inferred from homology"/>
<dbReference type="CDD" id="cd11386">
    <property type="entry name" value="MCP_signal"/>
    <property type="match status" value="1"/>
</dbReference>
<dbReference type="Pfam" id="PF00015">
    <property type="entry name" value="MCPsignal"/>
    <property type="match status" value="1"/>
</dbReference>
<dbReference type="InterPro" id="IPR004090">
    <property type="entry name" value="Chemotax_Me-accpt_rcpt"/>
</dbReference>
<dbReference type="EMBL" id="FORA01000011">
    <property type="protein sequence ID" value="SFJ87993.1"/>
    <property type="molecule type" value="Genomic_DNA"/>
</dbReference>